<name>A0A165TZW9_9AGAM</name>
<feature type="binding site" evidence="2">
    <location>
        <position position="295"/>
    </location>
    <ligand>
        <name>Mn(2+)</name>
        <dbReference type="ChEBI" id="CHEBI:29035"/>
        <label>2</label>
    </ligand>
</feature>
<dbReference type="Gene3D" id="2.60.120.10">
    <property type="entry name" value="Jelly Rolls"/>
    <property type="match status" value="2"/>
</dbReference>
<dbReference type="PANTHER" id="PTHR35848:SF9">
    <property type="entry name" value="SLL1358 PROTEIN"/>
    <property type="match status" value="1"/>
</dbReference>
<dbReference type="InterPro" id="IPR017774">
    <property type="entry name" value="Bicupin_oxalate_deCO2ase/Oxase"/>
</dbReference>
<dbReference type="InterPro" id="IPR011051">
    <property type="entry name" value="RmlC_Cupin_sf"/>
</dbReference>
<keyword evidence="1 2" id="KW-0479">Metal-binding</keyword>
<feature type="binding site" evidence="2">
    <location>
        <position position="300"/>
    </location>
    <ligand>
        <name>Mn(2+)</name>
        <dbReference type="ChEBI" id="CHEBI:29035"/>
        <label>2</label>
    </ligand>
</feature>
<dbReference type="AlphaFoldDB" id="A0A165TZW9"/>
<dbReference type="Pfam" id="PF00190">
    <property type="entry name" value="Cupin_1"/>
    <property type="match status" value="2"/>
</dbReference>
<keyword evidence="2" id="KW-0464">Manganese</keyword>
<dbReference type="InterPro" id="IPR051610">
    <property type="entry name" value="GPI/OXD"/>
</dbReference>
<feature type="binding site" evidence="2">
    <location>
        <position position="165"/>
    </location>
    <ligand>
        <name>Mn(2+)</name>
        <dbReference type="ChEBI" id="CHEBI:29035"/>
        <label>1</label>
    </ligand>
</feature>
<comment type="cofactor">
    <cofactor evidence="2">
        <name>Mn(2+)</name>
        <dbReference type="ChEBI" id="CHEBI:29035"/>
    </cofactor>
    <text evidence="2">Binds 2 manganese ions per subunit.</text>
</comment>
<sequence>MVKLATSHILLAIAACVYGVPAPTGTSTSSAAQGSPTVPYASGNPNYPLWNDTIGYTPEPIRGKLGANILGSHNVPIAKENPDLLAPPTTDNDNVHNLLKTGGWARQQNVNEMPIAKEIAGVNMKLWSYVLKGSMQVTAVNSDGQNYLATINAGDLWYFLPGVPHSLQATADDPEGAEFLLVFDNSTFNEGSTFLLADWLAHVSKEVVAKNFQMPISAFDHIPEHELYIFPSNPPPDNRQAVPDPYTYRLSRVQPKQLEGGTVKIVDSTTFKVSKMIAVAEVTVEPGAMRELHWHPNEPEWTFFLEGNARVTLFAAEANARTFDYQAGDIGSEVSTEVANPRQGVTWVFLPRQRQDLALLSSKASSTIFCMTKTIGGRICTYSTRQLWFRSCRAK</sequence>
<dbReference type="InterPro" id="IPR014710">
    <property type="entry name" value="RmlC-like_jellyroll"/>
</dbReference>
<keyword evidence="6" id="KW-1185">Reference proteome</keyword>
<feature type="domain" description="Cupin type-1" evidence="4">
    <location>
        <begin position="248"/>
        <end position="365"/>
    </location>
</feature>
<evidence type="ECO:0000256" key="2">
    <source>
        <dbReference type="PIRSR" id="PIRSR617774-2"/>
    </source>
</evidence>
<dbReference type="PANTHER" id="PTHR35848">
    <property type="entry name" value="OXALATE-BINDING PROTEIN"/>
    <property type="match status" value="1"/>
</dbReference>
<accession>A0A165TZW9</accession>
<dbReference type="SUPFAM" id="SSF51182">
    <property type="entry name" value="RmlC-like cupins"/>
    <property type="match status" value="1"/>
</dbReference>
<feature type="domain" description="Cupin type-1" evidence="4">
    <location>
        <begin position="96"/>
        <end position="220"/>
    </location>
</feature>
<dbReference type="Proteomes" id="UP000076761">
    <property type="component" value="Unassembled WGS sequence"/>
</dbReference>
<dbReference type="NCBIfam" id="TIGR03404">
    <property type="entry name" value="bicupin_oxalic"/>
    <property type="match status" value="1"/>
</dbReference>
<reference evidence="5 6" key="1">
    <citation type="journal article" date="2016" name="Mol. Biol. Evol.">
        <title>Comparative Genomics of Early-Diverging Mushroom-Forming Fungi Provides Insights into the Origins of Lignocellulose Decay Capabilities.</title>
        <authorList>
            <person name="Nagy L.G."/>
            <person name="Riley R."/>
            <person name="Tritt A."/>
            <person name="Adam C."/>
            <person name="Daum C."/>
            <person name="Floudas D."/>
            <person name="Sun H."/>
            <person name="Yadav J.S."/>
            <person name="Pangilinan J."/>
            <person name="Larsson K.H."/>
            <person name="Matsuura K."/>
            <person name="Barry K."/>
            <person name="Labutti K."/>
            <person name="Kuo R."/>
            <person name="Ohm R.A."/>
            <person name="Bhattacharya S.S."/>
            <person name="Shirouzu T."/>
            <person name="Yoshinaga Y."/>
            <person name="Martin F.M."/>
            <person name="Grigoriev I.V."/>
            <person name="Hibbett D.S."/>
        </authorList>
    </citation>
    <scope>NUCLEOTIDE SEQUENCE [LARGE SCALE GENOMIC DNA]</scope>
    <source>
        <strain evidence="5 6">HHB14362 ss-1</strain>
    </source>
</reference>
<evidence type="ECO:0000313" key="6">
    <source>
        <dbReference type="Proteomes" id="UP000076761"/>
    </source>
</evidence>
<dbReference type="OrthoDB" id="10263073at2759"/>
<feature type="chain" id="PRO_5007867352" evidence="3">
    <location>
        <begin position="20"/>
        <end position="395"/>
    </location>
</feature>
<dbReference type="STRING" id="1314782.A0A165TZW9"/>
<evidence type="ECO:0000256" key="1">
    <source>
        <dbReference type="ARBA" id="ARBA00022723"/>
    </source>
</evidence>
<dbReference type="PROSITE" id="PS51257">
    <property type="entry name" value="PROKAR_LIPOPROTEIN"/>
    <property type="match status" value="1"/>
</dbReference>
<dbReference type="GO" id="GO:0046872">
    <property type="term" value="F:metal ion binding"/>
    <property type="evidence" value="ECO:0007669"/>
    <property type="project" value="UniProtKB-KW"/>
</dbReference>
<organism evidence="5 6">
    <name type="scientific">Neolentinus lepideus HHB14362 ss-1</name>
    <dbReference type="NCBI Taxonomy" id="1314782"/>
    <lineage>
        <taxon>Eukaryota</taxon>
        <taxon>Fungi</taxon>
        <taxon>Dikarya</taxon>
        <taxon>Basidiomycota</taxon>
        <taxon>Agaricomycotina</taxon>
        <taxon>Agaricomycetes</taxon>
        <taxon>Gloeophyllales</taxon>
        <taxon>Gloeophyllaceae</taxon>
        <taxon>Neolentinus</taxon>
    </lineage>
</organism>
<evidence type="ECO:0000313" key="5">
    <source>
        <dbReference type="EMBL" id="KZT27426.1"/>
    </source>
</evidence>
<evidence type="ECO:0000256" key="3">
    <source>
        <dbReference type="SAM" id="SignalP"/>
    </source>
</evidence>
<keyword evidence="3" id="KW-0732">Signal</keyword>
<dbReference type="EMBL" id="KV425562">
    <property type="protein sequence ID" value="KZT27426.1"/>
    <property type="molecule type" value="Genomic_DNA"/>
</dbReference>
<feature type="binding site" evidence="2">
    <location>
        <position position="293"/>
    </location>
    <ligand>
        <name>Mn(2+)</name>
        <dbReference type="ChEBI" id="CHEBI:29035"/>
        <label>2</label>
    </ligand>
</feature>
<evidence type="ECO:0000259" key="4">
    <source>
        <dbReference type="SMART" id="SM00835"/>
    </source>
</evidence>
<feature type="signal peptide" evidence="3">
    <location>
        <begin position="1"/>
        <end position="19"/>
    </location>
</feature>
<dbReference type="InParanoid" id="A0A165TZW9"/>
<gene>
    <name evidence="5" type="ORF">NEOLEDRAFT_1155130</name>
</gene>
<protein>
    <submittedName>
        <fullName evidence="5">Bicupin, oxalate decarboxylase/oxidase</fullName>
    </submittedName>
</protein>
<dbReference type="GO" id="GO:0033609">
    <property type="term" value="P:oxalate metabolic process"/>
    <property type="evidence" value="ECO:0007669"/>
    <property type="project" value="InterPro"/>
</dbReference>
<dbReference type="InterPro" id="IPR006045">
    <property type="entry name" value="Cupin_1"/>
</dbReference>
<proteinExistence type="predicted"/>
<dbReference type="SMART" id="SM00835">
    <property type="entry name" value="Cupin_1"/>
    <property type="match status" value="2"/>
</dbReference>